<evidence type="ECO:0000256" key="3">
    <source>
        <dbReference type="ARBA" id="ARBA00023163"/>
    </source>
</evidence>
<dbReference type="GO" id="GO:0003677">
    <property type="term" value="F:DNA binding"/>
    <property type="evidence" value="ECO:0007669"/>
    <property type="project" value="UniProtKB-KW"/>
</dbReference>
<dbReference type="Gene3D" id="1.10.10.10">
    <property type="entry name" value="Winged helix-like DNA-binding domain superfamily/Winged helix DNA-binding domain"/>
    <property type="match status" value="1"/>
</dbReference>
<dbReference type="AlphaFoldDB" id="A0A3B1CTY3"/>
<dbReference type="PROSITE" id="PS00894">
    <property type="entry name" value="HTH_DEOR_1"/>
    <property type="match status" value="1"/>
</dbReference>
<dbReference type="PANTHER" id="PTHR30363">
    <property type="entry name" value="HTH-TYPE TRANSCRIPTIONAL REGULATOR SRLR-RELATED"/>
    <property type="match status" value="1"/>
</dbReference>
<dbReference type="InterPro" id="IPR014036">
    <property type="entry name" value="DeoR-like_C"/>
</dbReference>
<accession>A0A3B1CTY3</accession>
<dbReference type="Gene3D" id="3.40.50.1360">
    <property type="match status" value="1"/>
</dbReference>
<keyword evidence="1" id="KW-0805">Transcription regulation</keyword>
<name>A0A3B1CTY3_9ZZZZ</name>
<sequence>MLNAERREAIKRKITVEQRVLIQDLCNEFNTSPVTIRKDLDALEAEGILTRVHGGAIIKTAVGVSLSVSEKEKINLKEKEKIANFAVNLIKEGDIIILDSGFTAVHIARRLKLRSGIKIITGGLNVANEIVGSNNELILTGGVFNLSTLGLSGVFAENVIQNTVADKLFLGVDGVDFEKGLTAFNYEEAKLNQLMMKAASEIILIADSSKFGKKTMGFIGKVEDVDRIITDKGISSEYVEKLTKLKIKINLV</sequence>
<dbReference type="InterPro" id="IPR036388">
    <property type="entry name" value="WH-like_DNA-bd_sf"/>
</dbReference>
<feature type="domain" description="HTH deoR-type" evidence="4">
    <location>
        <begin position="3"/>
        <end position="58"/>
    </location>
</feature>
<evidence type="ECO:0000313" key="5">
    <source>
        <dbReference type="EMBL" id="VAX27448.1"/>
    </source>
</evidence>
<dbReference type="SUPFAM" id="SSF100950">
    <property type="entry name" value="NagB/RpiA/CoA transferase-like"/>
    <property type="match status" value="1"/>
</dbReference>
<keyword evidence="3" id="KW-0804">Transcription</keyword>
<dbReference type="InterPro" id="IPR036390">
    <property type="entry name" value="WH_DNA-bd_sf"/>
</dbReference>
<dbReference type="PRINTS" id="PR00037">
    <property type="entry name" value="HTHLACR"/>
</dbReference>
<protein>
    <recommendedName>
        <fullName evidence="4">HTH deoR-type domain-containing protein</fullName>
    </recommendedName>
</protein>
<dbReference type="SMART" id="SM00420">
    <property type="entry name" value="HTH_DEOR"/>
    <property type="match status" value="1"/>
</dbReference>
<gene>
    <name evidence="5" type="ORF">MNBD_IGNAVI01-1586</name>
</gene>
<keyword evidence="2" id="KW-0238">DNA-binding</keyword>
<dbReference type="InterPro" id="IPR050313">
    <property type="entry name" value="Carb_Metab_HTH_regulators"/>
</dbReference>
<evidence type="ECO:0000256" key="1">
    <source>
        <dbReference type="ARBA" id="ARBA00023015"/>
    </source>
</evidence>
<dbReference type="SMART" id="SM01134">
    <property type="entry name" value="DeoRC"/>
    <property type="match status" value="1"/>
</dbReference>
<proteinExistence type="predicted"/>
<evidence type="ECO:0000259" key="4">
    <source>
        <dbReference type="PROSITE" id="PS51000"/>
    </source>
</evidence>
<dbReference type="InterPro" id="IPR001034">
    <property type="entry name" value="DeoR_HTH"/>
</dbReference>
<evidence type="ECO:0000256" key="2">
    <source>
        <dbReference type="ARBA" id="ARBA00023125"/>
    </source>
</evidence>
<dbReference type="GO" id="GO:0003700">
    <property type="term" value="F:DNA-binding transcription factor activity"/>
    <property type="evidence" value="ECO:0007669"/>
    <property type="project" value="InterPro"/>
</dbReference>
<dbReference type="Pfam" id="PF08220">
    <property type="entry name" value="HTH_DeoR"/>
    <property type="match status" value="1"/>
</dbReference>
<organism evidence="5">
    <name type="scientific">hydrothermal vent metagenome</name>
    <dbReference type="NCBI Taxonomy" id="652676"/>
    <lineage>
        <taxon>unclassified sequences</taxon>
        <taxon>metagenomes</taxon>
        <taxon>ecological metagenomes</taxon>
    </lineage>
</organism>
<dbReference type="PROSITE" id="PS51000">
    <property type="entry name" value="HTH_DEOR_2"/>
    <property type="match status" value="1"/>
</dbReference>
<dbReference type="InterPro" id="IPR018356">
    <property type="entry name" value="Tscrpt_reg_HTH_DeoR_CS"/>
</dbReference>
<dbReference type="PANTHER" id="PTHR30363:SF44">
    <property type="entry name" value="AGA OPERON TRANSCRIPTIONAL REPRESSOR-RELATED"/>
    <property type="match status" value="1"/>
</dbReference>
<dbReference type="Pfam" id="PF00455">
    <property type="entry name" value="DeoRC"/>
    <property type="match status" value="1"/>
</dbReference>
<dbReference type="InterPro" id="IPR037171">
    <property type="entry name" value="NagB/RpiA_transferase-like"/>
</dbReference>
<reference evidence="5" key="1">
    <citation type="submission" date="2018-06" db="EMBL/GenBank/DDBJ databases">
        <authorList>
            <person name="Zhirakovskaya E."/>
        </authorList>
    </citation>
    <scope>NUCLEOTIDE SEQUENCE</scope>
</reference>
<dbReference type="SUPFAM" id="SSF46785">
    <property type="entry name" value="Winged helix' DNA-binding domain"/>
    <property type="match status" value="1"/>
</dbReference>
<dbReference type="EMBL" id="UOGD01000384">
    <property type="protein sequence ID" value="VAX27448.1"/>
    <property type="molecule type" value="Genomic_DNA"/>
</dbReference>